<evidence type="ECO:0000313" key="1">
    <source>
        <dbReference type="EMBL" id="CAG6694923.1"/>
    </source>
</evidence>
<proteinExistence type="predicted"/>
<protein>
    <submittedName>
        <fullName evidence="1">Uncharacterized protein</fullName>
    </submittedName>
</protein>
<accession>A0A8D8XGU0</accession>
<dbReference type="EMBL" id="HBUF01320838">
    <property type="protein sequence ID" value="CAG6694923.1"/>
    <property type="molecule type" value="Transcribed_RNA"/>
</dbReference>
<name>A0A8D8XGU0_9HEMI</name>
<dbReference type="AlphaFoldDB" id="A0A8D8XGU0"/>
<organism evidence="1">
    <name type="scientific">Cacopsylla melanoneura</name>
    <dbReference type="NCBI Taxonomy" id="428564"/>
    <lineage>
        <taxon>Eukaryota</taxon>
        <taxon>Metazoa</taxon>
        <taxon>Ecdysozoa</taxon>
        <taxon>Arthropoda</taxon>
        <taxon>Hexapoda</taxon>
        <taxon>Insecta</taxon>
        <taxon>Pterygota</taxon>
        <taxon>Neoptera</taxon>
        <taxon>Paraneoptera</taxon>
        <taxon>Hemiptera</taxon>
        <taxon>Sternorrhyncha</taxon>
        <taxon>Psylloidea</taxon>
        <taxon>Psyllidae</taxon>
        <taxon>Psyllinae</taxon>
        <taxon>Cacopsylla</taxon>
    </lineage>
</organism>
<reference evidence="1" key="1">
    <citation type="submission" date="2021-05" db="EMBL/GenBank/DDBJ databases">
        <authorList>
            <person name="Alioto T."/>
            <person name="Alioto T."/>
            <person name="Gomez Garrido J."/>
        </authorList>
    </citation>
    <scope>NUCLEOTIDE SEQUENCE</scope>
</reference>
<sequence length="125" mass="14084">MSGEVCSSFLIKRMTKKRFESEASSIRNQLPSDPRPRMRVSNLCNERSISGFCSRSWSTRPSMSLKPIISWNSEDWTNCSTIELEGTTIVLLVDDSMMSDTRGVFEETGLFGAAIDSRLSVTTRF</sequence>